<name>A0A1G8NJ67_9RHOB</name>
<feature type="compositionally biased region" description="Basic and acidic residues" evidence="2">
    <location>
        <begin position="1"/>
        <end position="32"/>
    </location>
</feature>
<dbReference type="AlphaFoldDB" id="A0A1G8NJ67"/>
<reference evidence="3 4" key="1">
    <citation type="submission" date="2016-10" db="EMBL/GenBank/DDBJ databases">
        <authorList>
            <person name="de Groot N.N."/>
        </authorList>
    </citation>
    <scope>NUCLEOTIDE SEQUENCE [LARGE SCALE GENOMIC DNA]</scope>
    <source>
        <strain evidence="3 4">DSM 26424</strain>
    </source>
</reference>
<dbReference type="Proteomes" id="UP000199093">
    <property type="component" value="Unassembled WGS sequence"/>
</dbReference>
<keyword evidence="1" id="KW-0175">Coiled coil</keyword>
<accession>A0A1G8NJ67</accession>
<proteinExistence type="predicted"/>
<evidence type="ECO:0000256" key="1">
    <source>
        <dbReference type="SAM" id="Coils"/>
    </source>
</evidence>
<evidence type="ECO:0008006" key="5">
    <source>
        <dbReference type="Google" id="ProtNLM"/>
    </source>
</evidence>
<feature type="region of interest" description="Disordered" evidence="2">
    <location>
        <begin position="1"/>
        <end position="143"/>
    </location>
</feature>
<organism evidence="3 4">
    <name type="scientific">Salipiger marinus</name>
    <dbReference type="NCBI Taxonomy" id="555512"/>
    <lineage>
        <taxon>Bacteria</taxon>
        <taxon>Pseudomonadati</taxon>
        <taxon>Pseudomonadota</taxon>
        <taxon>Alphaproteobacteria</taxon>
        <taxon>Rhodobacterales</taxon>
        <taxon>Roseobacteraceae</taxon>
        <taxon>Salipiger</taxon>
    </lineage>
</organism>
<feature type="coiled-coil region" evidence="1">
    <location>
        <begin position="324"/>
        <end position="351"/>
    </location>
</feature>
<keyword evidence="4" id="KW-1185">Reference proteome</keyword>
<evidence type="ECO:0000256" key="2">
    <source>
        <dbReference type="SAM" id="MobiDB-lite"/>
    </source>
</evidence>
<dbReference type="Gene3D" id="1.20.5.340">
    <property type="match status" value="1"/>
</dbReference>
<evidence type="ECO:0000313" key="3">
    <source>
        <dbReference type="EMBL" id="SDI80205.1"/>
    </source>
</evidence>
<protein>
    <recommendedName>
        <fullName evidence="5">Inner membrane protein</fullName>
    </recommendedName>
</protein>
<dbReference type="STRING" id="555512.SAMN04487993_101094"/>
<evidence type="ECO:0000313" key="4">
    <source>
        <dbReference type="Proteomes" id="UP000199093"/>
    </source>
</evidence>
<sequence>MADKKKPVDGAEDQTDRKEQSSAEAAEGRPEDGLTDASGTDTLAQAPDTLGAAGAEDSLPAEDTAGIRADETVTAGDETLPAAEDSLTPAEDLTAPDPLMAGDESLPREDTLTMGDDSLTTGDDSVLAGDDSLSHDDSLPATERDEPIHTLGEAMEGEAAQAAAMTEADTIAGDRAEPAAAAPAAAAAPQVVRETVVERKGGFVPMVLGGVIAAGLGWGVASWQAGTLPFAAGAPDPFRDEVTTGLSGQAERLTALEGRVEDLSSQLSGIDMAALQTQAEDLSSRLGALEGAQSDQGTQLGDLAGRIDTLETRPVEESVSPEAMAAYEEALADVRRAIEAQRTEVERMTQESLAAQADASDQAQLAQSRAALADVSTALRDGTPYDEPLSVLTTNGVTVPEVLASSAAEGVPTLAALTEEFPPLARDALSAARRAEATTEDTTARVTTFLANQLGARSVTPRDGSDPDAVLSRAEAALRSGDLAATLQELEALPAPAAEVLTGWTARAETRQGALDAADAVAQDLNQE</sequence>
<feature type="compositionally biased region" description="Basic and acidic residues" evidence="2">
    <location>
        <begin position="132"/>
        <end position="143"/>
    </location>
</feature>
<gene>
    <name evidence="3" type="ORF">SAMN04487993_101094</name>
</gene>
<dbReference type="RefSeq" id="WP_207543626.1">
    <property type="nucleotide sequence ID" value="NZ_FNEJ01000010.1"/>
</dbReference>
<dbReference type="EMBL" id="FNEJ01000010">
    <property type="protein sequence ID" value="SDI80205.1"/>
    <property type="molecule type" value="Genomic_DNA"/>
</dbReference>